<dbReference type="GO" id="GO:0006654">
    <property type="term" value="P:phosphatidic acid biosynthetic process"/>
    <property type="evidence" value="ECO:0007669"/>
    <property type="project" value="TreeGrafter"/>
</dbReference>
<protein>
    <submittedName>
        <fullName evidence="8">1-acyl-sn-glycerol-3-phosphate acyltransferase</fullName>
    </submittedName>
</protein>
<evidence type="ECO:0000256" key="2">
    <source>
        <dbReference type="ARBA" id="ARBA00022516"/>
    </source>
</evidence>
<dbReference type="SMART" id="SM00563">
    <property type="entry name" value="PlsC"/>
    <property type="match status" value="1"/>
</dbReference>
<dbReference type="RefSeq" id="WP_177099720.1">
    <property type="nucleotide sequence ID" value="NZ_JACAQB010000003.1"/>
</dbReference>
<evidence type="ECO:0000313" key="9">
    <source>
        <dbReference type="Proteomes" id="UP000539985"/>
    </source>
</evidence>
<dbReference type="SUPFAM" id="SSF69593">
    <property type="entry name" value="Glycerol-3-phosphate (1)-acyltransferase"/>
    <property type="match status" value="1"/>
</dbReference>
<keyword evidence="2" id="KW-0444">Lipid biosynthesis</keyword>
<comment type="caution">
    <text evidence="8">The sequence shown here is derived from an EMBL/GenBank/DDBJ whole genome shotgun (WGS) entry which is preliminary data.</text>
</comment>
<dbReference type="CDD" id="cd07989">
    <property type="entry name" value="LPLAT_AGPAT-like"/>
    <property type="match status" value="1"/>
</dbReference>
<evidence type="ECO:0000256" key="6">
    <source>
        <dbReference type="SAM" id="MobiDB-lite"/>
    </source>
</evidence>
<sequence length="274" mass="30579">MSRLRVYARIARVLLVVALGLSMASVFGVFERLRIANSMVRRQRWSRFFMARLSNALPFRVTVRGELPSQPMLWVSNHVSWTDIALLGGLAPLSFLSKAEVRTWPVAGWLAAKAGSLFIRRGSGDSQLIRKQMTRHLEQQHPLLMFPEGTTTDGRSLRTFHGRLLSAAIDADVALQPVAIRYLRDGKPDRLAPFIGDDDLLSHLMRLFSNDQGDVEIQILEPIACNGQERAALAFQAQQAVQMALFGEMAEVKRSTPRQAEAETTSLQDIENAA</sequence>
<keyword evidence="3 8" id="KW-0808">Transferase</keyword>
<dbReference type="InterPro" id="IPR002123">
    <property type="entry name" value="Plipid/glycerol_acylTrfase"/>
</dbReference>
<gene>
    <name evidence="8" type="ORF">HX882_02150</name>
</gene>
<evidence type="ECO:0000256" key="5">
    <source>
        <dbReference type="ARBA" id="ARBA00023315"/>
    </source>
</evidence>
<accession>A0A7Y7X7S6</accession>
<dbReference type="GO" id="GO:0003841">
    <property type="term" value="F:1-acylglycerol-3-phosphate O-acyltransferase activity"/>
    <property type="evidence" value="ECO:0007669"/>
    <property type="project" value="TreeGrafter"/>
</dbReference>
<evidence type="ECO:0000256" key="1">
    <source>
        <dbReference type="ARBA" id="ARBA00005189"/>
    </source>
</evidence>
<feature type="domain" description="Phospholipid/glycerol acyltransferase" evidence="7">
    <location>
        <begin position="72"/>
        <end position="183"/>
    </location>
</feature>
<evidence type="ECO:0000313" key="8">
    <source>
        <dbReference type="EMBL" id="NWB94691.1"/>
    </source>
</evidence>
<evidence type="ECO:0000256" key="4">
    <source>
        <dbReference type="ARBA" id="ARBA00023098"/>
    </source>
</evidence>
<evidence type="ECO:0000259" key="7">
    <source>
        <dbReference type="SMART" id="SM00563"/>
    </source>
</evidence>
<dbReference type="EMBL" id="JACAQB010000003">
    <property type="protein sequence ID" value="NWB94691.1"/>
    <property type="molecule type" value="Genomic_DNA"/>
</dbReference>
<name>A0A7Y7X7S6_9PSED</name>
<feature type="region of interest" description="Disordered" evidence="6">
    <location>
        <begin position="255"/>
        <end position="274"/>
    </location>
</feature>
<dbReference type="Proteomes" id="UP000539985">
    <property type="component" value="Unassembled WGS sequence"/>
</dbReference>
<keyword evidence="4" id="KW-0443">Lipid metabolism</keyword>
<evidence type="ECO:0000256" key="3">
    <source>
        <dbReference type="ARBA" id="ARBA00022679"/>
    </source>
</evidence>
<feature type="compositionally biased region" description="Polar residues" evidence="6">
    <location>
        <begin position="262"/>
        <end position="274"/>
    </location>
</feature>
<dbReference type="PANTHER" id="PTHR10434:SF64">
    <property type="entry name" value="1-ACYL-SN-GLYCEROL-3-PHOSPHATE ACYLTRANSFERASE-RELATED"/>
    <property type="match status" value="1"/>
</dbReference>
<reference evidence="8 9" key="1">
    <citation type="submission" date="2020-04" db="EMBL/GenBank/DDBJ databases">
        <title>Molecular characterization of pseudomonads from Agaricus bisporus reveal novel blotch 2 pathogens in Western Europe.</title>
        <authorList>
            <person name="Taparia T."/>
            <person name="Krijger M."/>
            <person name="Haynes E."/>
            <person name="Elpinstone J.G."/>
            <person name="Noble R."/>
            <person name="Van Der Wolf J."/>
        </authorList>
    </citation>
    <scope>NUCLEOTIDE SEQUENCE [LARGE SCALE GENOMIC DNA]</scope>
    <source>
        <strain evidence="8 9">H7001</strain>
    </source>
</reference>
<dbReference type="PANTHER" id="PTHR10434">
    <property type="entry name" value="1-ACYL-SN-GLYCEROL-3-PHOSPHATE ACYLTRANSFERASE"/>
    <property type="match status" value="1"/>
</dbReference>
<comment type="pathway">
    <text evidence="1">Lipid metabolism.</text>
</comment>
<organism evidence="8 9">
    <name type="scientific">Pseudomonas gingeri</name>
    <dbReference type="NCBI Taxonomy" id="117681"/>
    <lineage>
        <taxon>Bacteria</taxon>
        <taxon>Pseudomonadati</taxon>
        <taxon>Pseudomonadota</taxon>
        <taxon>Gammaproteobacteria</taxon>
        <taxon>Pseudomonadales</taxon>
        <taxon>Pseudomonadaceae</taxon>
        <taxon>Pseudomonas</taxon>
    </lineage>
</organism>
<proteinExistence type="predicted"/>
<keyword evidence="5 8" id="KW-0012">Acyltransferase</keyword>
<dbReference type="AlphaFoldDB" id="A0A7Y7X7S6"/>
<dbReference type="Pfam" id="PF01553">
    <property type="entry name" value="Acyltransferase"/>
    <property type="match status" value="1"/>
</dbReference>